<dbReference type="Proteomes" id="UP000184085">
    <property type="component" value="Unassembled WGS sequence"/>
</dbReference>
<proteinExistence type="inferred from homology"/>
<dbReference type="InterPro" id="IPR023048">
    <property type="entry name" value="NADH:quinone_OxRdtase_FMN_depd"/>
</dbReference>
<dbReference type="Pfam" id="PF02525">
    <property type="entry name" value="Flavodoxin_2"/>
    <property type="match status" value="1"/>
</dbReference>
<dbReference type="EC" id="1.7.1.17" evidence="6"/>
<comment type="subunit">
    <text evidence="6">Homodimer.</text>
</comment>
<dbReference type="InterPro" id="IPR029039">
    <property type="entry name" value="Flavoprotein-like_sf"/>
</dbReference>
<feature type="binding site" evidence="6">
    <location>
        <position position="11"/>
    </location>
    <ligand>
        <name>FMN</name>
        <dbReference type="ChEBI" id="CHEBI:58210"/>
    </ligand>
</feature>
<evidence type="ECO:0000256" key="5">
    <source>
        <dbReference type="ARBA" id="ARBA00048542"/>
    </source>
</evidence>
<comment type="cofactor">
    <cofactor evidence="6">
        <name>FMN</name>
        <dbReference type="ChEBI" id="CHEBI:58210"/>
    </cofactor>
    <text evidence="6">Binds 1 FMN per subunit.</text>
</comment>
<dbReference type="InterPro" id="IPR003680">
    <property type="entry name" value="Flavodoxin_fold"/>
</dbReference>
<dbReference type="GO" id="GO:0010181">
    <property type="term" value="F:FMN binding"/>
    <property type="evidence" value="ECO:0007669"/>
    <property type="project" value="UniProtKB-UniRule"/>
</dbReference>
<comment type="function">
    <text evidence="6">Also exhibits azoreductase activity. Catalyzes the reductive cleavage of the azo bond in aromatic azo compounds to the corresponding amines.</text>
</comment>
<comment type="catalytic activity">
    <reaction evidence="6">
        <text>2 a quinone + NADH + H(+) = 2 a 1,4-benzosemiquinone + NAD(+)</text>
        <dbReference type="Rhea" id="RHEA:65952"/>
        <dbReference type="ChEBI" id="CHEBI:15378"/>
        <dbReference type="ChEBI" id="CHEBI:57540"/>
        <dbReference type="ChEBI" id="CHEBI:57945"/>
        <dbReference type="ChEBI" id="CHEBI:132124"/>
        <dbReference type="ChEBI" id="CHEBI:134225"/>
    </reaction>
</comment>
<reference evidence="8" key="1">
    <citation type="submission" date="2016-09" db="EMBL/GenBank/DDBJ databases">
        <authorList>
            <person name="Capua I."/>
            <person name="De Benedictis P."/>
            <person name="Joannis T."/>
            <person name="Lombin L.H."/>
            <person name="Cattoli G."/>
        </authorList>
    </citation>
    <scope>NUCLEOTIDE SEQUENCE [LARGE SCALE GENOMIC DNA]</scope>
    <source>
        <strain evidence="8">KarMa</strain>
    </source>
</reference>
<accession>A0A1M4N964</accession>
<evidence type="ECO:0000256" key="1">
    <source>
        <dbReference type="ARBA" id="ARBA00022630"/>
    </source>
</evidence>
<name>A0A1M4N964_9RHOB</name>
<comment type="catalytic activity">
    <reaction evidence="5">
        <text>N,N-dimethyl-1,4-phenylenediamine + anthranilate + 2 NAD(+) = 2-(4-dimethylaminophenyl)diazenylbenzoate + 2 NADH + 2 H(+)</text>
        <dbReference type="Rhea" id="RHEA:55872"/>
        <dbReference type="ChEBI" id="CHEBI:15378"/>
        <dbReference type="ChEBI" id="CHEBI:15783"/>
        <dbReference type="ChEBI" id="CHEBI:16567"/>
        <dbReference type="ChEBI" id="CHEBI:57540"/>
        <dbReference type="ChEBI" id="CHEBI:57945"/>
        <dbReference type="ChEBI" id="CHEBI:71579"/>
        <dbReference type="EC" id="1.7.1.17"/>
    </reaction>
    <physiologicalReaction direction="right-to-left" evidence="5">
        <dbReference type="Rhea" id="RHEA:55874"/>
    </physiologicalReaction>
</comment>
<dbReference type="AlphaFoldDB" id="A0A1M4N964"/>
<dbReference type="PANTHER" id="PTHR43741:SF4">
    <property type="entry name" value="FMN-DEPENDENT NADH:QUINONE OXIDOREDUCTASE"/>
    <property type="match status" value="1"/>
</dbReference>
<feature type="domain" description="Flavodoxin-like fold" evidence="7">
    <location>
        <begin position="3"/>
        <end position="190"/>
    </location>
</feature>
<keyword evidence="3 6" id="KW-0560">Oxidoreductase</keyword>
<dbReference type="SUPFAM" id="SSF52218">
    <property type="entry name" value="Flavoproteins"/>
    <property type="match status" value="1"/>
</dbReference>
<evidence type="ECO:0000256" key="3">
    <source>
        <dbReference type="ARBA" id="ARBA00023002"/>
    </source>
</evidence>
<dbReference type="EC" id="1.6.5.-" evidence="6"/>
<evidence type="ECO:0000256" key="4">
    <source>
        <dbReference type="ARBA" id="ARBA00023027"/>
    </source>
</evidence>
<comment type="caution">
    <text evidence="6">Lacks conserved residue(s) required for the propagation of feature annotation.</text>
</comment>
<dbReference type="GO" id="GO:0016655">
    <property type="term" value="F:oxidoreductase activity, acting on NAD(P)H, quinone or similar compound as acceptor"/>
    <property type="evidence" value="ECO:0007669"/>
    <property type="project" value="InterPro"/>
</dbReference>
<dbReference type="InterPro" id="IPR050104">
    <property type="entry name" value="FMN-dep_NADH:Q_OxRdtase_AzoR1"/>
</dbReference>
<comment type="similarity">
    <text evidence="6">Belongs to the azoreductase type 1 family.</text>
</comment>
<keyword evidence="4 6" id="KW-0520">NAD</keyword>
<protein>
    <recommendedName>
        <fullName evidence="6">FMN dependent NADH:quinone oxidoreductase</fullName>
        <ecNumber evidence="6">1.6.5.-</ecNumber>
    </recommendedName>
    <alternativeName>
        <fullName evidence="6">Azo-dye reductase</fullName>
    </alternativeName>
    <alternativeName>
        <fullName evidence="6">FMN-dependent NADH-azo compound oxidoreductase</fullName>
    </alternativeName>
    <alternativeName>
        <fullName evidence="6">FMN-dependent NADH-azoreductase</fullName>
        <ecNumber evidence="6">1.7.1.17</ecNumber>
    </alternativeName>
</protein>
<evidence type="ECO:0000313" key="8">
    <source>
        <dbReference type="EMBL" id="SCM69726.1"/>
    </source>
</evidence>
<keyword evidence="1 6" id="KW-0285">Flavoprotein</keyword>
<keyword evidence="9" id="KW-1185">Reference proteome</keyword>
<dbReference type="HAMAP" id="MF_01216">
    <property type="entry name" value="Azoreductase_type1"/>
    <property type="match status" value="1"/>
</dbReference>
<comment type="function">
    <text evidence="6">Quinone reductase that provides resistance to thiol-specific stress caused by electrophilic quinones.</text>
</comment>
<gene>
    <name evidence="8" type="primary">azoR1</name>
    <name evidence="6" type="synonym">azoR</name>
    <name evidence="8" type="ORF">KARMA_3967</name>
</gene>
<dbReference type="PANTHER" id="PTHR43741">
    <property type="entry name" value="FMN-DEPENDENT NADH-AZOREDUCTASE 1"/>
    <property type="match status" value="1"/>
</dbReference>
<sequence>MTKTVLRIDSSVRKDESVTRDLTNRIVARLNADEVITRDLIETPPLVDEAWATANFTPADKRTDAQKEILALSDTIVDELRAADTIVIGLPIYNFMIPASVKAWVDQFIRAGVTFRYTEAGPEGLLPNKRAILAVASGGTGVGSEIDHATTYMKFILGFVGITDVSIVAADQLAIDAEGSVKNAYEAVEQIAA</sequence>
<dbReference type="EMBL" id="FMJB01000065">
    <property type="protein sequence ID" value="SCM69726.1"/>
    <property type="molecule type" value="Genomic_DNA"/>
</dbReference>
<evidence type="ECO:0000313" key="9">
    <source>
        <dbReference type="Proteomes" id="UP000184085"/>
    </source>
</evidence>
<dbReference type="GO" id="GO:0016652">
    <property type="term" value="F:oxidoreductase activity, acting on NAD(P)H as acceptor"/>
    <property type="evidence" value="ECO:0007669"/>
    <property type="project" value="UniProtKB-UniRule"/>
</dbReference>
<evidence type="ECO:0000256" key="6">
    <source>
        <dbReference type="HAMAP-Rule" id="MF_01216"/>
    </source>
</evidence>
<dbReference type="RefSeq" id="WP_072709638.1">
    <property type="nucleotide sequence ID" value="NZ_FMJB01000065.1"/>
</dbReference>
<keyword evidence="2 6" id="KW-0288">FMN</keyword>
<evidence type="ECO:0000256" key="2">
    <source>
        <dbReference type="ARBA" id="ARBA00022643"/>
    </source>
</evidence>
<dbReference type="GO" id="GO:0009055">
    <property type="term" value="F:electron transfer activity"/>
    <property type="evidence" value="ECO:0007669"/>
    <property type="project" value="UniProtKB-UniRule"/>
</dbReference>
<evidence type="ECO:0000259" key="7">
    <source>
        <dbReference type="Pfam" id="PF02525"/>
    </source>
</evidence>
<organism evidence="8 9">
    <name type="scientific">Donghicola eburneus</name>
    <dbReference type="NCBI Taxonomy" id="393278"/>
    <lineage>
        <taxon>Bacteria</taxon>
        <taxon>Pseudomonadati</taxon>
        <taxon>Pseudomonadota</taxon>
        <taxon>Alphaproteobacteria</taxon>
        <taxon>Rhodobacterales</taxon>
        <taxon>Roseobacteraceae</taxon>
        <taxon>Donghicola</taxon>
    </lineage>
</organism>
<dbReference type="Gene3D" id="3.40.50.360">
    <property type="match status" value="1"/>
</dbReference>